<evidence type="ECO:0000313" key="1">
    <source>
        <dbReference type="EMBL" id="ART21821.1"/>
    </source>
</evidence>
<organism evidence="1 2">
    <name type="scientific">Corynebacterium striatum</name>
    <dbReference type="NCBI Taxonomy" id="43770"/>
    <lineage>
        <taxon>Bacteria</taxon>
        <taxon>Bacillati</taxon>
        <taxon>Actinomycetota</taxon>
        <taxon>Actinomycetes</taxon>
        <taxon>Mycobacteriales</taxon>
        <taxon>Corynebacteriaceae</taxon>
        <taxon>Corynebacterium</taxon>
    </lineage>
</organism>
<dbReference type="RefSeq" id="WP_086891853.1">
    <property type="nucleotide sequence ID" value="NZ_CP021252.1"/>
</dbReference>
<dbReference type="PANTHER" id="PTHR13812">
    <property type="entry name" value="KETIMINE REDUCTASE MU-CRYSTALLIN"/>
    <property type="match status" value="1"/>
</dbReference>
<sequence>MPLTVLTDEEIHSRFPPAKAVHALRSTLQSGLQLGNDPQRSSIPVEHGNFLLMPAAAPELGFGIKLLSLSDPGYRPELPSIQGTYVLFDPKTLSPSHLLDGEAITNLRTPAVSVATVLNLLEGPGSNATSADAPLKVVIFGTGPQGRHHAATLIDTLRERPVELSFVSRNRPAQLGHAATWLAAGSPEAAAALAAAELVITATNSPEPLFGLGDVRGDAIVIALGSHTPQAREISGELMGSATTIVEDVETTFAEGGDVVQAEAEGFIDRGAVLTMAQVIRGEAEISRERPVVFKFTGMAWEDLVVARAIADEFAAAD</sequence>
<dbReference type="Gene3D" id="3.30.1780.10">
    <property type="entry name" value="ornithine cyclodeaminase, domain 1"/>
    <property type="match status" value="1"/>
</dbReference>
<dbReference type="Gene3D" id="3.40.50.720">
    <property type="entry name" value="NAD(P)-binding Rossmann-like Domain"/>
    <property type="match status" value="1"/>
</dbReference>
<dbReference type="PANTHER" id="PTHR13812:SF19">
    <property type="entry name" value="KETIMINE REDUCTASE MU-CRYSTALLIN"/>
    <property type="match status" value="1"/>
</dbReference>
<dbReference type="EMBL" id="CP021252">
    <property type="protein sequence ID" value="ART21821.1"/>
    <property type="molecule type" value="Genomic_DNA"/>
</dbReference>
<dbReference type="SUPFAM" id="SSF51735">
    <property type="entry name" value="NAD(P)-binding Rossmann-fold domains"/>
    <property type="match status" value="1"/>
</dbReference>
<dbReference type="Pfam" id="PF02423">
    <property type="entry name" value="OCD_Mu_crystall"/>
    <property type="match status" value="1"/>
</dbReference>
<dbReference type="AlphaFoldDB" id="A0A2Z2J5E5"/>
<dbReference type="KEGG" id="cstr:CBE89_10190"/>
<accession>A0A2Z2J5E5</accession>
<dbReference type="Proteomes" id="UP000250197">
    <property type="component" value="Chromosome"/>
</dbReference>
<protein>
    <recommendedName>
        <fullName evidence="3">Ornithine cyclodeaminase</fullName>
    </recommendedName>
</protein>
<name>A0A2Z2J5E5_CORST</name>
<reference evidence="1 2" key="1">
    <citation type="submission" date="2017-05" db="EMBL/GenBank/DDBJ databases">
        <title>Complete genome sequence of Corynebacterium striatum KC-Na-1 isolated from Neophocaena asiaeorientalis in Korea.</title>
        <authorList>
            <person name="Kim J.H."/>
            <person name="Lee K."/>
        </authorList>
    </citation>
    <scope>NUCLEOTIDE SEQUENCE [LARGE SCALE GENOMIC DNA]</scope>
    <source>
        <strain evidence="1 2">KC-Na-01</strain>
    </source>
</reference>
<gene>
    <name evidence="1" type="ORF">CBE89_10190</name>
</gene>
<dbReference type="InterPro" id="IPR023401">
    <property type="entry name" value="ODC_N"/>
</dbReference>
<dbReference type="GO" id="GO:0005737">
    <property type="term" value="C:cytoplasm"/>
    <property type="evidence" value="ECO:0007669"/>
    <property type="project" value="TreeGrafter"/>
</dbReference>
<evidence type="ECO:0000313" key="2">
    <source>
        <dbReference type="Proteomes" id="UP000250197"/>
    </source>
</evidence>
<dbReference type="InterPro" id="IPR003462">
    <property type="entry name" value="ODC_Mu_crystall"/>
</dbReference>
<evidence type="ECO:0008006" key="3">
    <source>
        <dbReference type="Google" id="ProtNLM"/>
    </source>
</evidence>
<dbReference type="InterPro" id="IPR036291">
    <property type="entry name" value="NAD(P)-bd_dom_sf"/>
</dbReference>
<proteinExistence type="predicted"/>